<dbReference type="CDD" id="cd01647">
    <property type="entry name" value="RT_LTR"/>
    <property type="match status" value="1"/>
</dbReference>
<name>A0A8J4PKH0_9MYCE</name>
<dbReference type="SMART" id="SM00298">
    <property type="entry name" value="CHROMO"/>
    <property type="match status" value="1"/>
</dbReference>
<dbReference type="InterPro" id="IPR043128">
    <property type="entry name" value="Rev_trsase/Diguanyl_cyclase"/>
</dbReference>
<dbReference type="PANTHER" id="PTHR37984">
    <property type="entry name" value="PROTEIN CBG26694"/>
    <property type="match status" value="1"/>
</dbReference>
<proteinExistence type="predicted"/>
<dbReference type="SUPFAM" id="SSF56672">
    <property type="entry name" value="DNA/RNA polymerases"/>
    <property type="match status" value="1"/>
</dbReference>
<evidence type="ECO:0000256" key="3">
    <source>
        <dbReference type="ARBA" id="ARBA00022695"/>
    </source>
</evidence>
<dbReference type="PROSITE" id="PS50878">
    <property type="entry name" value="RT_POL"/>
    <property type="match status" value="1"/>
</dbReference>
<dbReference type="Gene3D" id="2.40.50.40">
    <property type="match status" value="1"/>
</dbReference>
<dbReference type="Pfam" id="PF17917">
    <property type="entry name" value="RT_RNaseH"/>
    <property type="match status" value="1"/>
</dbReference>
<evidence type="ECO:0000259" key="9">
    <source>
        <dbReference type="PROSITE" id="PS50878"/>
    </source>
</evidence>
<feature type="compositionally biased region" description="Basic and acidic residues" evidence="8">
    <location>
        <begin position="1649"/>
        <end position="1671"/>
    </location>
</feature>
<dbReference type="Gene3D" id="1.10.340.70">
    <property type="match status" value="1"/>
</dbReference>
<dbReference type="CDD" id="cd00303">
    <property type="entry name" value="retropepsin_like"/>
    <property type="match status" value="1"/>
</dbReference>
<keyword evidence="3" id="KW-0548">Nucleotidyltransferase</keyword>
<feature type="compositionally biased region" description="Polar residues" evidence="8">
    <location>
        <begin position="27"/>
        <end position="41"/>
    </location>
</feature>
<evidence type="ECO:0000256" key="1">
    <source>
        <dbReference type="ARBA" id="ARBA00012493"/>
    </source>
</evidence>
<dbReference type="SUPFAM" id="SSF54160">
    <property type="entry name" value="Chromo domain-like"/>
    <property type="match status" value="1"/>
</dbReference>
<dbReference type="InterPro" id="IPR016197">
    <property type="entry name" value="Chromo-like_dom_sf"/>
</dbReference>
<dbReference type="OrthoDB" id="16365at2759"/>
<evidence type="ECO:0000256" key="4">
    <source>
        <dbReference type="ARBA" id="ARBA00022722"/>
    </source>
</evidence>
<feature type="region of interest" description="Disordered" evidence="8">
    <location>
        <begin position="27"/>
        <end position="80"/>
    </location>
</feature>
<keyword evidence="5" id="KW-0255">Endonuclease</keyword>
<dbReference type="InterPro" id="IPR043502">
    <property type="entry name" value="DNA/RNA_pol_sf"/>
</dbReference>
<evidence type="ECO:0000259" key="10">
    <source>
        <dbReference type="PROSITE" id="PS50994"/>
    </source>
</evidence>
<dbReference type="InterPro" id="IPR041588">
    <property type="entry name" value="Integrase_H2C2"/>
</dbReference>
<evidence type="ECO:0000256" key="6">
    <source>
        <dbReference type="ARBA" id="ARBA00022801"/>
    </source>
</evidence>
<dbReference type="GO" id="GO:0003964">
    <property type="term" value="F:RNA-directed DNA polymerase activity"/>
    <property type="evidence" value="ECO:0007669"/>
    <property type="project" value="UniProtKB-KW"/>
</dbReference>
<dbReference type="InterPro" id="IPR021109">
    <property type="entry name" value="Peptidase_aspartic_dom_sf"/>
</dbReference>
<feature type="domain" description="Integrase catalytic" evidence="10">
    <location>
        <begin position="1280"/>
        <end position="1449"/>
    </location>
</feature>
<dbReference type="EMBL" id="AJWJ01000899">
    <property type="protein sequence ID" value="KAF2068632.1"/>
    <property type="molecule type" value="Genomic_DNA"/>
</dbReference>
<reference evidence="11" key="1">
    <citation type="submission" date="2020-01" db="EMBL/GenBank/DDBJ databases">
        <title>Development of genomics and gene disruption for Polysphondylium violaceum indicates a role for the polyketide synthase stlB in stalk morphogenesis.</title>
        <authorList>
            <person name="Narita B."/>
            <person name="Kawabe Y."/>
            <person name="Kin K."/>
            <person name="Saito T."/>
            <person name="Gibbs R."/>
            <person name="Kuspa A."/>
            <person name="Muzny D."/>
            <person name="Queller D."/>
            <person name="Richards S."/>
            <person name="Strassman J."/>
            <person name="Sucgang R."/>
            <person name="Worley K."/>
            <person name="Schaap P."/>
        </authorList>
    </citation>
    <scope>NUCLEOTIDE SEQUENCE</scope>
    <source>
        <strain evidence="11">QSvi11</strain>
    </source>
</reference>
<feature type="domain" description="Reverse transcriptase" evidence="9">
    <location>
        <begin position="726"/>
        <end position="917"/>
    </location>
</feature>
<gene>
    <name evidence="11" type="ORF">CYY_010043</name>
</gene>
<dbReference type="InterPro" id="IPR000953">
    <property type="entry name" value="Chromo/chromo_shadow_dom"/>
</dbReference>
<dbReference type="Pfam" id="PF00078">
    <property type="entry name" value="RVT_1"/>
    <property type="match status" value="1"/>
</dbReference>
<dbReference type="SUPFAM" id="SSF53098">
    <property type="entry name" value="Ribonuclease H-like"/>
    <property type="match status" value="1"/>
</dbReference>
<evidence type="ECO:0000256" key="7">
    <source>
        <dbReference type="ARBA" id="ARBA00022918"/>
    </source>
</evidence>
<dbReference type="GO" id="GO:0003676">
    <property type="term" value="F:nucleic acid binding"/>
    <property type="evidence" value="ECO:0007669"/>
    <property type="project" value="InterPro"/>
</dbReference>
<dbReference type="Pfam" id="PF17921">
    <property type="entry name" value="Integrase_H2C2"/>
    <property type="match status" value="1"/>
</dbReference>
<evidence type="ECO:0000256" key="5">
    <source>
        <dbReference type="ARBA" id="ARBA00022759"/>
    </source>
</evidence>
<dbReference type="InterPro" id="IPR001584">
    <property type="entry name" value="Integrase_cat-core"/>
</dbReference>
<dbReference type="GO" id="GO:0015074">
    <property type="term" value="P:DNA integration"/>
    <property type="evidence" value="ECO:0007669"/>
    <property type="project" value="InterPro"/>
</dbReference>
<evidence type="ECO:0000256" key="2">
    <source>
        <dbReference type="ARBA" id="ARBA00022679"/>
    </source>
</evidence>
<feature type="compositionally biased region" description="Low complexity" evidence="8">
    <location>
        <begin position="1691"/>
        <end position="1700"/>
    </location>
</feature>
<dbReference type="EC" id="2.7.7.49" evidence="1"/>
<dbReference type="InterPro" id="IPR036397">
    <property type="entry name" value="RNaseH_sf"/>
</dbReference>
<dbReference type="Proteomes" id="UP000695562">
    <property type="component" value="Unassembled WGS sequence"/>
</dbReference>
<dbReference type="CDD" id="cd09274">
    <property type="entry name" value="RNase_HI_RT_Ty3"/>
    <property type="match status" value="1"/>
</dbReference>
<dbReference type="GO" id="GO:0004519">
    <property type="term" value="F:endonuclease activity"/>
    <property type="evidence" value="ECO:0007669"/>
    <property type="project" value="UniProtKB-KW"/>
</dbReference>
<feature type="region of interest" description="Disordered" evidence="8">
    <location>
        <begin position="1632"/>
        <end position="1745"/>
    </location>
</feature>
<keyword evidence="7" id="KW-0695">RNA-directed DNA polymerase</keyword>
<keyword evidence="4" id="KW-0540">Nuclease</keyword>
<dbReference type="InterPro" id="IPR000477">
    <property type="entry name" value="RT_dom"/>
</dbReference>
<dbReference type="Gene3D" id="2.40.70.10">
    <property type="entry name" value="Acid Proteases"/>
    <property type="match status" value="1"/>
</dbReference>
<organism evidence="11 12">
    <name type="scientific">Polysphondylium violaceum</name>
    <dbReference type="NCBI Taxonomy" id="133409"/>
    <lineage>
        <taxon>Eukaryota</taxon>
        <taxon>Amoebozoa</taxon>
        <taxon>Evosea</taxon>
        <taxon>Eumycetozoa</taxon>
        <taxon>Dictyostelia</taxon>
        <taxon>Dictyosteliales</taxon>
        <taxon>Dictyosteliaceae</taxon>
        <taxon>Polysphondylium</taxon>
    </lineage>
</organism>
<dbReference type="Gene3D" id="3.10.20.370">
    <property type="match status" value="1"/>
</dbReference>
<keyword evidence="6" id="KW-0378">Hydrolase</keyword>
<dbReference type="Gene3D" id="3.30.420.10">
    <property type="entry name" value="Ribonuclease H-like superfamily/Ribonuclease H"/>
    <property type="match status" value="1"/>
</dbReference>
<dbReference type="Gene3D" id="3.10.10.10">
    <property type="entry name" value="HIV Type 1 Reverse Transcriptase, subunit A, domain 1"/>
    <property type="match status" value="1"/>
</dbReference>
<dbReference type="PANTHER" id="PTHR37984:SF5">
    <property type="entry name" value="PROTEIN NYNRIN-LIKE"/>
    <property type="match status" value="1"/>
</dbReference>
<dbReference type="InterPro" id="IPR012337">
    <property type="entry name" value="RNaseH-like_sf"/>
</dbReference>
<evidence type="ECO:0000313" key="12">
    <source>
        <dbReference type="Proteomes" id="UP000695562"/>
    </source>
</evidence>
<protein>
    <recommendedName>
        <fullName evidence="1">RNA-directed DNA polymerase</fullName>
        <ecNumber evidence="1">2.7.7.49</ecNumber>
    </recommendedName>
</protein>
<sequence>MSDTPVKKLTRKRTVLLSTDAAIKKLQSSMKSTNKRSTSELSIDALETPKAVDKKMELFDEESETQNSTPRESISKEKIAPTQSSISFPAELDIPRVEEVKYVMKPEAIHALRNMATFKQWSQGYASYASKYDKKDLGYVLAHSRCLKEQVFRNLESQVGVGQIETTPWDELLEVIKNLYGDDVKQPEALAKAEALREFVSMVKNADSSTNKWVDDAQYKIVGLLCTFYAKGSTDQERLKNMVNSAQELGKALLYAVAPSEIKEEARQILIQESYTNEIAANFANSLRNIWSRQNDKKYKLSQSGPVRTSVPPPTAPYVKKNPIVKLRQISKELYSKRKATGVCLNCGIAGHRCVPNLLQESTATIKRIKEEESEYKKDNCLSKNNFCIEDYDHYDESKSILQHTLFMNKVPETTHIVEADETEVNILLNRTRDVIDKIINNIESEDTIELSWDKDCNPIVNKVIYAQNTTNDLPSLNSRLRIENNKIRLSFKSSGKNVIQTLVDTGSSISLINRNILTKLKLEDKIISDDNIKIKYPLMDMQEQIQEYVYIRVGETDYKFHITKLKSIDILLGNNINKNANIIKLEAYELDKVKYRFSNANKFSAIEFDDYSNVKEIRAEVKEHTVLLNKDDKKENDLVIDIDELINKMPSTLQDMLKQGKINDDQLLLLRNYIIESFQDVIVDELNYENKKIESTPRKNIIHRIKIKDGHKYTSRNVPLYYKTDELREVVEEHMKKFLKLGIIRKSNSNHSSPIMLIFRNNKWRVVHDFRELNKVTERDIFPFASADQSLNLVKDSNLYSKFDMLMGYFQVMMNTDDAHLTAFTTHMGKFEYVRMPQGLVNAPSTFAKVMTEVFGQVKHLLQYFDDLLVHTKDDLEGHVRTLLKILLLCRENAIFISKEKSTLLVREVEFLGFGLKGNGITPRSTKAKAIIEFAEPRNGKEGQEFLGLIGYYRRFIDKYATKTVNLSDECQKQENRFKPLSQAAKDEVAAIKKEFEEEKILALAIDQKPERPCDNEKVKKSTDLPVISNDNMFEGAFHLYCDASNRAISGVLHQIQSDEMKPVWFHSRKLTKTQRNYSIGDRELLAIVDSLEKFKHLLYGKNVAVYTDHINLKFAINKQELSSRQLNYLEYIKMFIIELLYIAGKDNKVADILSRKYDNIQWDQSFLDKIKLEQKNSEWLKEMKRNPNLIIFESNDVNYLIEDGLFKLIIIEKATIELILKEYHDTVYSGHHGFDITYSSIRKDYYFREMYSIVQRYIKSCHKCQASSVPKNEGFLQSLEIPNEIWKDISLDYMCLPPSKMQINGFEHTVDNVCVVVCRLSKMVHIIPCTTTVTSESTAQMLLDNVFRLHGFPKTIVSDRDPKFLSEVWKKWADTMNSKLKMTVAHRAQADGQTERMNREIKRILTKFADTYGSNWSNLVGLVEFSINSAFNKSTKFSPFQIVYGFNPSTPANHFNCRLNKVVKIEDIKKIVRDNIIESQLNNQKYYNKGRKDFKVNVGDKVFVKRDSFLETSSSRDVVAKKLLSKNVGPFKVTKVRGNNITLDIDKGIYPRKNNTFNIDQLVEVFETPDFPRDEISMPPPIDNVDTYLVESIEGYDGQDRYLVKWIGYPEPQWIPRIHISDEMITKYHSKEEDETPLNSRLRKSNNAKEDKALNKRAKLSESKDDFKPNKSPASSHIPAQAPAPTPVQTPVSTPRQTNPQVPVNPAPVIRAPVSQLKYNNKYMDVTSSNKPKSLYDPIPGYR</sequence>
<keyword evidence="12" id="KW-1185">Reference proteome</keyword>
<keyword evidence="2" id="KW-0808">Transferase</keyword>
<accession>A0A8J4PKH0</accession>
<dbReference type="PROSITE" id="PS50994">
    <property type="entry name" value="INTEGRASE"/>
    <property type="match status" value="1"/>
</dbReference>
<dbReference type="GO" id="GO:0016787">
    <property type="term" value="F:hydrolase activity"/>
    <property type="evidence" value="ECO:0007669"/>
    <property type="project" value="UniProtKB-KW"/>
</dbReference>
<dbReference type="FunFam" id="3.10.20.370:FF:000001">
    <property type="entry name" value="Retrovirus-related Pol polyprotein from transposon 17.6-like protein"/>
    <property type="match status" value="1"/>
</dbReference>
<dbReference type="Gene3D" id="3.30.70.270">
    <property type="match status" value="2"/>
</dbReference>
<dbReference type="InterPro" id="IPR050951">
    <property type="entry name" value="Retrovirus_Pol_polyprotein"/>
</dbReference>
<evidence type="ECO:0000256" key="8">
    <source>
        <dbReference type="SAM" id="MobiDB-lite"/>
    </source>
</evidence>
<evidence type="ECO:0000313" key="11">
    <source>
        <dbReference type="EMBL" id="KAF2068632.1"/>
    </source>
</evidence>
<comment type="caution">
    <text evidence="11">The sequence shown here is derived from an EMBL/GenBank/DDBJ whole genome shotgun (WGS) entry which is preliminary data.</text>
</comment>
<dbReference type="InterPro" id="IPR041373">
    <property type="entry name" value="RT_RNaseH"/>
</dbReference>